<evidence type="ECO:0000256" key="4">
    <source>
        <dbReference type="ARBA" id="ARBA00022571"/>
    </source>
</evidence>
<dbReference type="PRINTS" id="PR00145">
    <property type="entry name" value="ARGSUCLYASE"/>
</dbReference>
<dbReference type="PANTHER" id="PTHR43814:SF1">
    <property type="entry name" value="ARGININOSUCCINATE LYASE"/>
    <property type="match status" value="1"/>
</dbReference>
<dbReference type="InterPro" id="IPR009049">
    <property type="entry name" value="Argininosuccinate_lyase"/>
</dbReference>
<dbReference type="GO" id="GO:0004056">
    <property type="term" value="F:argininosuccinate lyase activity"/>
    <property type="evidence" value="ECO:0007669"/>
    <property type="project" value="UniProtKB-UniRule"/>
</dbReference>
<proteinExistence type="predicted"/>
<dbReference type="Gene3D" id="1.20.200.10">
    <property type="entry name" value="Fumarase/aspartase (Central domain)"/>
    <property type="match status" value="1"/>
</dbReference>
<dbReference type="CDD" id="cd01359">
    <property type="entry name" value="Argininosuccinate_lyase"/>
    <property type="match status" value="1"/>
</dbReference>
<dbReference type="InterPro" id="IPR024083">
    <property type="entry name" value="Fumarase/histidase_N"/>
</dbReference>
<dbReference type="PANTHER" id="PTHR43814">
    <property type="entry name" value="ARGININOSUCCINATE LYASE"/>
    <property type="match status" value="1"/>
</dbReference>
<accession>A0A937W4T3</accession>
<reference evidence="7" key="1">
    <citation type="submission" date="2019-03" db="EMBL/GenBank/DDBJ databases">
        <title>Lake Tanganyika Metagenome-Assembled Genomes (MAGs).</title>
        <authorList>
            <person name="Tran P."/>
        </authorList>
    </citation>
    <scope>NUCLEOTIDE SEQUENCE</scope>
    <source>
        <strain evidence="7">K_DeepCast_65m_m2_066</strain>
    </source>
</reference>
<keyword evidence="4" id="KW-0055">Arginine biosynthesis</keyword>
<feature type="non-terminal residue" evidence="7">
    <location>
        <position position="364"/>
    </location>
</feature>
<dbReference type="GO" id="GO:0042450">
    <property type="term" value="P:L-arginine biosynthetic process via ornithine"/>
    <property type="evidence" value="ECO:0007669"/>
    <property type="project" value="UniProtKB-UniRule"/>
</dbReference>
<dbReference type="AlphaFoldDB" id="A0A937W4T3"/>
<evidence type="ECO:0000313" key="7">
    <source>
        <dbReference type="EMBL" id="MBM3225429.1"/>
    </source>
</evidence>
<dbReference type="InterPro" id="IPR022761">
    <property type="entry name" value="Fumarate_lyase_N"/>
</dbReference>
<comment type="pathway">
    <text evidence="2">Amino-acid biosynthesis; L-arginine biosynthesis; L-arginine from L-ornithine and carbamoyl phosphate: step 3/3.</text>
</comment>
<name>A0A937W4T3_UNCTE</name>
<evidence type="ECO:0000256" key="3">
    <source>
        <dbReference type="ARBA" id="ARBA00012338"/>
    </source>
</evidence>
<feature type="domain" description="Fumarate lyase N-terminal" evidence="6">
    <location>
        <begin position="47"/>
        <end position="294"/>
    </location>
</feature>
<keyword evidence="4" id="KW-0028">Amino-acid biosynthesis</keyword>
<evidence type="ECO:0000259" key="6">
    <source>
        <dbReference type="Pfam" id="PF00206"/>
    </source>
</evidence>
<evidence type="ECO:0000256" key="2">
    <source>
        <dbReference type="ARBA" id="ARBA00004941"/>
    </source>
</evidence>
<dbReference type="EMBL" id="VGLS01000572">
    <property type="protein sequence ID" value="MBM3225429.1"/>
    <property type="molecule type" value="Genomic_DNA"/>
</dbReference>
<protein>
    <recommendedName>
        <fullName evidence="3 5">Argininosuccinate lyase</fullName>
        <ecNumber evidence="3 5">4.3.2.1</ecNumber>
    </recommendedName>
</protein>
<dbReference type="PRINTS" id="PR00149">
    <property type="entry name" value="FUMRATELYASE"/>
</dbReference>
<sequence>MSERLHAGPAAEVLEHLYWPRLQAEFVSTFPYMTAVNKAHVLMLVRQQILRPEAARQIVQAVVALEQEGAAAFQLDPRLEDAFFNYEAALIRRTGPEIGGQMHTGRSRNDLSATLLRLQLRDRLLDLLPQFFTLRRTALAQAERYAEVIMPGYTHLQPAQPITFGHYLVGIAAALERDTQRLAAVYPRVNQSPLGAGALAGTTFPLDRDYTASLLGFDGLVEHTLDAVASRDCAVECLAQGAIFGLTCSRIAQDLHVWFAHEFQSIDLPDQVAGTSSIMPQKKNPVVLEHLKGKPAHLLAAFVAAATAIKNVSFTNTIDGNREAMQGLWQALDEIHRCVMLLNLILDTVTPNAALLLERAQSNF</sequence>
<dbReference type="InterPro" id="IPR008948">
    <property type="entry name" value="L-Aspartase-like"/>
</dbReference>
<dbReference type="Proteomes" id="UP000712673">
    <property type="component" value="Unassembled WGS sequence"/>
</dbReference>
<organism evidence="7 8">
    <name type="scientific">Tectimicrobiota bacterium</name>
    <dbReference type="NCBI Taxonomy" id="2528274"/>
    <lineage>
        <taxon>Bacteria</taxon>
        <taxon>Pseudomonadati</taxon>
        <taxon>Nitrospinota/Tectimicrobiota group</taxon>
        <taxon>Candidatus Tectimicrobiota</taxon>
    </lineage>
</organism>
<dbReference type="InterPro" id="IPR000362">
    <property type="entry name" value="Fumarate_lyase_fam"/>
</dbReference>
<dbReference type="NCBIfam" id="TIGR00838">
    <property type="entry name" value="argH"/>
    <property type="match status" value="1"/>
</dbReference>
<keyword evidence="7" id="KW-0456">Lyase</keyword>
<evidence type="ECO:0000313" key="8">
    <source>
        <dbReference type="Proteomes" id="UP000712673"/>
    </source>
</evidence>
<evidence type="ECO:0000256" key="5">
    <source>
        <dbReference type="NCBIfam" id="TIGR00838"/>
    </source>
</evidence>
<comment type="catalytic activity">
    <reaction evidence="1">
        <text>2-(N(omega)-L-arginino)succinate = fumarate + L-arginine</text>
        <dbReference type="Rhea" id="RHEA:24020"/>
        <dbReference type="ChEBI" id="CHEBI:29806"/>
        <dbReference type="ChEBI" id="CHEBI:32682"/>
        <dbReference type="ChEBI" id="CHEBI:57472"/>
        <dbReference type="EC" id="4.3.2.1"/>
    </reaction>
</comment>
<dbReference type="Gene3D" id="1.10.275.10">
    <property type="entry name" value="Fumarase/aspartase (N-terminal domain)"/>
    <property type="match status" value="1"/>
</dbReference>
<dbReference type="GO" id="GO:0005829">
    <property type="term" value="C:cytosol"/>
    <property type="evidence" value="ECO:0007669"/>
    <property type="project" value="TreeGrafter"/>
</dbReference>
<evidence type="ECO:0000256" key="1">
    <source>
        <dbReference type="ARBA" id="ARBA00000985"/>
    </source>
</evidence>
<dbReference type="Pfam" id="PF00206">
    <property type="entry name" value="Lyase_1"/>
    <property type="match status" value="1"/>
</dbReference>
<comment type="caution">
    <text evidence="7">The sequence shown here is derived from an EMBL/GenBank/DDBJ whole genome shotgun (WGS) entry which is preliminary data.</text>
</comment>
<gene>
    <name evidence="7" type="primary">argH</name>
    <name evidence="7" type="ORF">FJZ47_16730</name>
</gene>
<dbReference type="SUPFAM" id="SSF48557">
    <property type="entry name" value="L-aspartase-like"/>
    <property type="match status" value="1"/>
</dbReference>
<dbReference type="EC" id="4.3.2.1" evidence="3 5"/>